<accession>A0ABU0P0K4</accession>
<feature type="transmembrane region" description="Helical" evidence="8">
    <location>
        <begin position="418"/>
        <end position="441"/>
    </location>
</feature>
<feature type="transmembrane region" description="Helical" evidence="8">
    <location>
        <begin position="121"/>
        <end position="137"/>
    </location>
</feature>
<feature type="domain" description="Major facilitator superfamily (MFS) profile" evidence="9">
    <location>
        <begin position="23"/>
        <end position="478"/>
    </location>
</feature>
<feature type="transmembrane region" description="Helical" evidence="8">
    <location>
        <begin position="378"/>
        <end position="406"/>
    </location>
</feature>
<dbReference type="InterPro" id="IPR011701">
    <property type="entry name" value="MFS"/>
</dbReference>
<feature type="transmembrane region" description="Helical" evidence="8">
    <location>
        <begin position="180"/>
        <end position="199"/>
    </location>
</feature>
<dbReference type="RefSeq" id="WP_307166062.1">
    <property type="nucleotide sequence ID" value="NZ_JAUSWV010000002.1"/>
</dbReference>
<evidence type="ECO:0000256" key="7">
    <source>
        <dbReference type="ARBA" id="ARBA00023251"/>
    </source>
</evidence>
<comment type="caution">
    <text evidence="10">The sequence shown here is derived from an EMBL/GenBank/DDBJ whole genome shotgun (WGS) entry which is preliminary data.</text>
</comment>
<dbReference type="Proteomes" id="UP001230654">
    <property type="component" value="Unassembled WGS sequence"/>
</dbReference>
<keyword evidence="3" id="KW-1003">Cell membrane</keyword>
<evidence type="ECO:0000313" key="11">
    <source>
        <dbReference type="Proteomes" id="UP001230654"/>
    </source>
</evidence>
<keyword evidence="11" id="KW-1185">Reference proteome</keyword>
<proteinExistence type="predicted"/>
<feature type="transmembrane region" description="Helical" evidence="8">
    <location>
        <begin position="326"/>
        <end position="345"/>
    </location>
</feature>
<evidence type="ECO:0000256" key="4">
    <source>
        <dbReference type="ARBA" id="ARBA00022692"/>
    </source>
</evidence>
<dbReference type="Pfam" id="PF07690">
    <property type="entry name" value="MFS_1"/>
    <property type="match status" value="1"/>
</dbReference>
<sequence>MTSTSAGPSLTAPSARTSERWNPRLVALLVALIWPTQLLAVAGIVTANTTADIAQRFHTTQVAWFSLIVTMVSTLLIPFVIKAGDRYGRRRIMLAMIGLGVVGDIVAAMAGSFWLLLVGRGIAACYAPFAALSFPAVRDLFPARLVKPASAVLGGSMGLVGVVGPLLAGRLIDAGGYRAALWFIAAATAVAFVLVALLVPETPRHDFQNGFDWLGGMLLGGGLTAVVYAVGRGGSWGWTSGATLGWTAGGLVALVVFVLVERGSAHPILDLRVLGRRPVALTVSAAAVGQATALAMASMGILLALYPHIPGVSDGLGWTSTHNARIGLTWNLVMLGTGFVAGRLLRKADARLLWGIGLGLAAAGYGLMSLFHADATELVLTACLANLGTGLIVSVAPVLVLGVVSVEEQGQGSGLMQMLFNFFGTVVPAVCFAVLAAHSTVLKGTAFYLDAGYTWVFWTGALVLLAALVVSLFIPALRDPAESDPAPAA</sequence>
<feature type="transmembrane region" description="Helical" evidence="8">
    <location>
        <begin position="236"/>
        <end position="260"/>
    </location>
</feature>
<feature type="transmembrane region" description="Helical" evidence="8">
    <location>
        <begin position="149"/>
        <end position="168"/>
    </location>
</feature>
<keyword evidence="7" id="KW-0046">Antibiotic resistance</keyword>
<protein>
    <submittedName>
        <fullName evidence="10">MFS family permease</fullName>
    </submittedName>
</protein>
<dbReference type="EMBL" id="JAUSWV010000002">
    <property type="protein sequence ID" value="MDQ0584230.1"/>
    <property type="molecule type" value="Genomic_DNA"/>
</dbReference>
<feature type="transmembrane region" description="Helical" evidence="8">
    <location>
        <begin position="93"/>
        <end position="115"/>
    </location>
</feature>
<keyword evidence="5 8" id="KW-1133">Transmembrane helix</keyword>
<reference evidence="10 11" key="1">
    <citation type="submission" date="2023-07" db="EMBL/GenBank/DDBJ databases">
        <title>Comparative genomics of wheat-associated soil bacteria to identify genetic determinants of phenazine resistance.</title>
        <authorList>
            <person name="Mouncey N."/>
        </authorList>
    </citation>
    <scope>NUCLEOTIDE SEQUENCE [LARGE SCALE GENOMIC DNA]</scope>
    <source>
        <strain evidence="10 11">B2I6</strain>
    </source>
</reference>
<comment type="subcellular location">
    <subcellularLocation>
        <location evidence="1">Cell membrane</location>
        <topology evidence="1">Multi-pass membrane protein</topology>
    </subcellularLocation>
</comment>
<feature type="transmembrane region" description="Helical" evidence="8">
    <location>
        <begin position="62"/>
        <end position="81"/>
    </location>
</feature>
<dbReference type="PANTHER" id="PTHR42718">
    <property type="entry name" value="MAJOR FACILITATOR SUPERFAMILY MULTIDRUG TRANSPORTER MFSC"/>
    <property type="match status" value="1"/>
</dbReference>
<evidence type="ECO:0000313" key="10">
    <source>
        <dbReference type="EMBL" id="MDQ0584230.1"/>
    </source>
</evidence>
<evidence type="ECO:0000256" key="3">
    <source>
        <dbReference type="ARBA" id="ARBA00022475"/>
    </source>
</evidence>
<evidence type="ECO:0000256" key="5">
    <source>
        <dbReference type="ARBA" id="ARBA00022989"/>
    </source>
</evidence>
<evidence type="ECO:0000259" key="9">
    <source>
        <dbReference type="PROSITE" id="PS50850"/>
    </source>
</evidence>
<name>A0ABU0P0K4_STRRH</name>
<feature type="transmembrane region" description="Helical" evidence="8">
    <location>
        <begin position="281"/>
        <end position="306"/>
    </location>
</feature>
<evidence type="ECO:0000256" key="1">
    <source>
        <dbReference type="ARBA" id="ARBA00004651"/>
    </source>
</evidence>
<feature type="transmembrane region" description="Helical" evidence="8">
    <location>
        <begin position="453"/>
        <end position="474"/>
    </location>
</feature>
<evidence type="ECO:0000256" key="6">
    <source>
        <dbReference type="ARBA" id="ARBA00023136"/>
    </source>
</evidence>
<keyword evidence="2" id="KW-0813">Transport</keyword>
<keyword evidence="4 8" id="KW-0812">Transmembrane</keyword>
<dbReference type="PANTHER" id="PTHR42718:SF46">
    <property type="entry name" value="BLR6921 PROTEIN"/>
    <property type="match status" value="1"/>
</dbReference>
<keyword evidence="6 8" id="KW-0472">Membrane</keyword>
<feature type="transmembrane region" description="Helical" evidence="8">
    <location>
        <begin position="352"/>
        <end position="372"/>
    </location>
</feature>
<dbReference type="Gene3D" id="1.20.1250.20">
    <property type="entry name" value="MFS general substrate transporter like domains"/>
    <property type="match status" value="2"/>
</dbReference>
<dbReference type="InterPro" id="IPR020846">
    <property type="entry name" value="MFS_dom"/>
</dbReference>
<feature type="transmembrane region" description="Helical" evidence="8">
    <location>
        <begin position="211"/>
        <end position="230"/>
    </location>
</feature>
<evidence type="ECO:0000256" key="2">
    <source>
        <dbReference type="ARBA" id="ARBA00022448"/>
    </source>
</evidence>
<dbReference type="InterPro" id="IPR036259">
    <property type="entry name" value="MFS_trans_sf"/>
</dbReference>
<gene>
    <name evidence="10" type="ORF">QF030_006408</name>
</gene>
<feature type="transmembrane region" description="Helical" evidence="8">
    <location>
        <begin position="25"/>
        <end position="47"/>
    </location>
</feature>
<organism evidence="10 11">
    <name type="scientific">Streptomyces rishiriensis</name>
    <dbReference type="NCBI Taxonomy" id="68264"/>
    <lineage>
        <taxon>Bacteria</taxon>
        <taxon>Bacillati</taxon>
        <taxon>Actinomycetota</taxon>
        <taxon>Actinomycetes</taxon>
        <taxon>Kitasatosporales</taxon>
        <taxon>Streptomycetaceae</taxon>
        <taxon>Streptomyces</taxon>
    </lineage>
</organism>
<dbReference type="PROSITE" id="PS50850">
    <property type="entry name" value="MFS"/>
    <property type="match status" value="1"/>
</dbReference>
<dbReference type="SUPFAM" id="SSF103473">
    <property type="entry name" value="MFS general substrate transporter"/>
    <property type="match status" value="1"/>
</dbReference>
<evidence type="ECO:0000256" key="8">
    <source>
        <dbReference type="SAM" id="Phobius"/>
    </source>
</evidence>